<dbReference type="AlphaFoldDB" id="A0A3M7PA95"/>
<reference evidence="1 2" key="1">
    <citation type="journal article" date="2018" name="Sci. Rep.">
        <title>Genomic signatures of local adaptation to the degree of environmental predictability in rotifers.</title>
        <authorList>
            <person name="Franch-Gras L."/>
            <person name="Hahn C."/>
            <person name="Garcia-Roger E.M."/>
            <person name="Carmona M.J."/>
            <person name="Serra M."/>
            <person name="Gomez A."/>
        </authorList>
    </citation>
    <scope>NUCLEOTIDE SEQUENCE [LARGE SCALE GENOMIC DNA]</scope>
    <source>
        <strain evidence="1">HYR1</strain>
    </source>
</reference>
<organism evidence="1 2">
    <name type="scientific">Brachionus plicatilis</name>
    <name type="common">Marine rotifer</name>
    <name type="synonym">Brachionus muelleri</name>
    <dbReference type="NCBI Taxonomy" id="10195"/>
    <lineage>
        <taxon>Eukaryota</taxon>
        <taxon>Metazoa</taxon>
        <taxon>Spiralia</taxon>
        <taxon>Gnathifera</taxon>
        <taxon>Rotifera</taxon>
        <taxon>Eurotatoria</taxon>
        <taxon>Monogononta</taxon>
        <taxon>Pseudotrocha</taxon>
        <taxon>Ploima</taxon>
        <taxon>Brachionidae</taxon>
        <taxon>Brachionus</taxon>
    </lineage>
</organism>
<dbReference type="Proteomes" id="UP000276133">
    <property type="component" value="Unassembled WGS sequence"/>
</dbReference>
<accession>A0A3M7PA95</accession>
<proteinExistence type="predicted"/>
<dbReference type="EMBL" id="REGN01012317">
    <property type="protein sequence ID" value="RMZ95953.1"/>
    <property type="molecule type" value="Genomic_DNA"/>
</dbReference>
<evidence type="ECO:0000313" key="2">
    <source>
        <dbReference type="Proteomes" id="UP000276133"/>
    </source>
</evidence>
<keyword evidence="2" id="KW-1185">Reference proteome</keyword>
<name>A0A3M7PA95_BRAPC</name>
<comment type="caution">
    <text evidence="1">The sequence shown here is derived from an EMBL/GenBank/DDBJ whole genome shotgun (WGS) entry which is preliminary data.</text>
</comment>
<protein>
    <submittedName>
        <fullName evidence="1">Uncharacterized protein</fullName>
    </submittedName>
</protein>
<gene>
    <name evidence="1" type="ORF">BpHYR1_020282</name>
</gene>
<evidence type="ECO:0000313" key="1">
    <source>
        <dbReference type="EMBL" id="RMZ95953.1"/>
    </source>
</evidence>
<sequence length="163" mass="19409">MVMLARKKLVTTLMRRRRSITIKIIVLPMNDTRVINVYMMTKNVCLYSNRHSKIKDFECKFYLLKNKPVKGRAKYAISKNMSHLNKATILPKGLVLKQKHLFFIIFLHSKQKKFKNLFCSFWEYETEFFDKQSCIISGQKKLEFFIFNGNISYLFVIAIENYA</sequence>